<feature type="transmembrane region" description="Helical" evidence="1">
    <location>
        <begin position="237"/>
        <end position="257"/>
    </location>
</feature>
<feature type="transmembrane region" description="Helical" evidence="1">
    <location>
        <begin position="423"/>
        <end position="443"/>
    </location>
</feature>
<dbReference type="EMBL" id="WMEZ01000005">
    <property type="protein sequence ID" value="MYL50587.1"/>
    <property type="molecule type" value="Genomic_DNA"/>
</dbReference>
<keyword evidence="1" id="KW-0812">Transmembrane</keyword>
<evidence type="ECO:0000259" key="2">
    <source>
        <dbReference type="Pfam" id="PF09972"/>
    </source>
</evidence>
<evidence type="ECO:0000313" key="4">
    <source>
        <dbReference type="EMBL" id="MYL50587.1"/>
    </source>
</evidence>
<feature type="domain" description="DUF2207" evidence="2">
    <location>
        <begin position="27"/>
        <end position="192"/>
    </location>
</feature>
<protein>
    <submittedName>
        <fullName evidence="4">DUF2207 domain-containing protein</fullName>
    </submittedName>
</protein>
<dbReference type="InterPro" id="IPR018702">
    <property type="entry name" value="DUF2207"/>
</dbReference>
<organism evidence="4 5">
    <name type="scientific">Halobacillus litoralis</name>
    <dbReference type="NCBI Taxonomy" id="45668"/>
    <lineage>
        <taxon>Bacteria</taxon>
        <taxon>Bacillati</taxon>
        <taxon>Bacillota</taxon>
        <taxon>Bacilli</taxon>
        <taxon>Bacillales</taxon>
        <taxon>Bacillaceae</taxon>
        <taxon>Halobacillus</taxon>
    </lineage>
</organism>
<gene>
    <name evidence="4" type="ORF">GLV98_13900</name>
</gene>
<keyword evidence="1" id="KW-0472">Membrane</keyword>
<dbReference type="Pfam" id="PF20990">
    <property type="entry name" value="DUF2207_C"/>
    <property type="match status" value="1"/>
</dbReference>
<evidence type="ECO:0000313" key="5">
    <source>
        <dbReference type="Proteomes" id="UP000447393"/>
    </source>
</evidence>
<dbReference type="InterPro" id="IPR048389">
    <property type="entry name" value="YciQ-like_C"/>
</dbReference>
<feature type="domain" description="Predicted membrane protein YciQ-like C-terminal" evidence="3">
    <location>
        <begin position="296"/>
        <end position="458"/>
    </location>
</feature>
<evidence type="ECO:0000256" key="1">
    <source>
        <dbReference type="SAM" id="Phobius"/>
    </source>
</evidence>
<dbReference type="Pfam" id="PF09972">
    <property type="entry name" value="DUF2207"/>
    <property type="match status" value="1"/>
</dbReference>
<dbReference type="RefSeq" id="WP_160916210.1">
    <property type="nucleotide sequence ID" value="NZ_WMEZ01000005.1"/>
</dbReference>
<evidence type="ECO:0000259" key="3">
    <source>
        <dbReference type="Pfam" id="PF20990"/>
    </source>
</evidence>
<feature type="transmembrane region" description="Helical" evidence="1">
    <location>
        <begin position="398"/>
        <end position="417"/>
    </location>
</feature>
<dbReference type="OrthoDB" id="5507254at2"/>
<name>A0A845E475_9BACI</name>
<accession>A0A845E475</accession>
<dbReference type="Proteomes" id="UP000447393">
    <property type="component" value="Unassembled WGS sequence"/>
</dbReference>
<reference evidence="4 5" key="1">
    <citation type="submission" date="2019-11" db="EMBL/GenBank/DDBJ databases">
        <title>Genome sequences of 17 halophilic strains isolated from different environments.</title>
        <authorList>
            <person name="Furrow R.E."/>
        </authorList>
    </citation>
    <scope>NUCLEOTIDE SEQUENCE [LARGE SCALE GENOMIC DNA]</scope>
    <source>
        <strain evidence="4 5">22505_10_Sand</strain>
    </source>
</reference>
<dbReference type="AlphaFoldDB" id="A0A845E475"/>
<proteinExistence type="predicted"/>
<comment type="caution">
    <text evidence="4">The sequence shown here is derived from an EMBL/GenBank/DDBJ whole genome shotgun (WGS) entry which is preliminary data.</text>
</comment>
<sequence length="550" mass="61987">MKKIIWSVFLFTLLLFIPIQVFAVEFTIEETNIHANLKSDGSVDVKETHTYEFNDDFNGITRTLIPKETSSITGVKATENGSELPVEQEDNLYKIYRSGSDETVTIDLYYTINGGVEVFEDVGQFYWPFFDKSNESTYENLTITVEPPEPAEVLAAYGFDAAYDTETTTSDGKVIFDLGKVSDGTNGDIRVAYEASLFSEAPVTSFEPMLKEIQEDQVQLEQTIAARAEARNFWDNFAVYFHSALILVAAVLVIYALRKRHETVREAKRQKSSTGSFPKEKMSLPAMMLFTNHGQLPISALTAALLDLVRKGNIEKISEQEFKLSHRQTDYPHEQRLIEWLFDEIADSEYLHLEDIEAYAEEKANHEKYQLNLSAWQEKVKQEFREYDVRETAHSPRWVAGAAAFTTLPFIVLFPFYDLFLWMFFSILLFTFFLSFSIGYRPLNVEGRKLKEELKPLKISDQWKEWEKEDQILALLYQVGMRKRNLSHNTPAPLSNSSDDWIMFLALSVAVQTSFERAGAHASVSASTGGISAGGGGAGVGGGGGGSGAF</sequence>
<keyword evidence="1" id="KW-1133">Transmembrane helix</keyword>